<evidence type="ECO:0000313" key="1">
    <source>
        <dbReference type="EMBL" id="KKM06573.1"/>
    </source>
</evidence>
<protein>
    <submittedName>
        <fullName evidence="1">Uncharacterized protein</fullName>
    </submittedName>
</protein>
<gene>
    <name evidence="1" type="ORF">LCGC14_1742650</name>
</gene>
<dbReference type="EMBL" id="LAZR01015961">
    <property type="protein sequence ID" value="KKM06573.1"/>
    <property type="molecule type" value="Genomic_DNA"/>
</dbReference>
<reference evidence="1" key="1">
    <citation type="journal article" date="2015" name="Nature">
        <title>Complex archaea that bridge the gap between prokaryotes and eukaryotes.</title>
        <authorList>
            <person name="Spang A."/>
            <person name="Saw J.H."/>
            <person name="Jorgensen S.L."/>
            <person name="Zaremba-Niedzwiedzka K."/>
            <person name="Martijn J."/>
            <person name="Lind A.E."/>
            <person name="van Eijk R."/>
            <person name="Schleper C."/>
            <person name="Guy L."/>
            <person name="Ettema T.J."/>
        </authorList>
    </citation>
    <scope>NUCLEOTIDE SEQUENCE</scope>
</reference>
<name>A0A0F9K5W1_9ZZZZ</name>
<accession>A0A0F9K5W1</accession>
<proteinExistence type="predicted"/>
<comment type="caution">
    <text evidence="1">The sequence shown here is derived from an EMBL/GenBank/DDBJ whole genome shotgun (WGS) entry which is preliminary data.</text>
</comment>
<dbReference type="AlphaFoldDB" id="A0A0F9K5W1"/>
<organism evidence="1">
    <name type="scientific">marine sediment metagenome</name>
    <dbReference type="NCBI Taxonomy" id="412755"/>
    <lineage>
        <taxon>unclassified sequences</taxon>
        <taxon>metagenomes</taxon>
        <taxon>ecological metagenomes</taxon>
    </lineage>
</organism>
<sequence>MVELVLTILSAFLANQFYYKEYYHFKEIENNYKIQKARLIPFPTRAIQKFSHYSLFTAPGLQRHFGEIYAKISIHSLADSLFYLMATLVASLRENIFETSSILAWNFLEHLASRYWKIEDQNFLLTIKQEKFEQYISKLKDFALNFIKNEIKKEDVLLTGEASKIYETKNILTSGISSSIFRYSPVKYRIFSMFEKEGILEDEDKDKVKKMNKIRNLIMHDGLSLQDIRATSKIDFDPVEFNVQYKAFLYRKFLMFLKIIPDHAQFQYGKLILKENNIEEQKLELKLKENGEPAKKIIMSTLKLSAEKGRAEINFEKAKILENLNSLRLFEDLKLKVNMKWTSHEEDVEIVVNYRLDKDKGKYILQLNNPSNEYIRYCYSSQFRVTTNNPEDNLRLVQPTIFRSNYKEYQVKIIVYGKPIKYNIHDWRVLGFTQVEEEGEFVILEIDELFIELP</sequence>